<dbReference type="Gene3D" id="1.10.540.10">
    <property type="entry name" value="Acyl-CoA dehydrogenase/oxidase, N-terminal domain"/>
    <property type="match status" value="1"/>
</dbReference>
<name>A0ABS3VJD3_MICEH</name>
<organism evidence="4 5">
    <name type="scientific">Micromonospora echinofusca</name>
    <dbReference type="NCBI Taxonomy" id="47858"/>
    <lineage>
        <taxon>Bacteria</taxon>
        <taxon>Bacillati</taxon>
        <taxon>Actinomycetota</taxon>
        <taxon>Actinomycetes</taxon>
        <taxon>Micromonosporales</taxon>
        <taxon>Micromonosporaceae</taxon>
        <taxon>Micromonospora</taxon>
    </lineage>
</organism>
<dbReference type="SUPFAM" id="SSF47203">
    <property type="entry name" value="Acyl-CoA dehydrogenase C-terminal domain-like"/>
    <property type="match status" value="1"/>
</dbReference>
<dbReference type="Gene3D" id="2.40.110.10">
    <property type="entry name" value="Butyryl-CoA Dehydrogenase, subunit A, domain 2"/>
    <property type="match status" value="1"/>
</dbReference>
<accession>A0ABS3VJD3</accession>
<comment type="caution">
    <text evidence="4">The sequence shown here is derived from an EMBL/GenBank/DDBJ whole genome shotgun (WGS) entry which is preliminary data.</text>
</comment>
<dbReference type="InterPro" id="IPR036250">
    <property type="entry name" value="AcylCo_DH-like_C"/>
</dbReference>
<keyword evidence="5" id="KW-1185">Reference proteome</keyword>
<dbReference type="Proteomes" id="UP000823521">
    <property type="component" value="Unassembled WGS sequence"/>
</dbReference>
<dbReference type="PANTHER" id="PTHR43884:SF12">
    <property type="entry name" value="ISOVALERYL-COA DEHYDROGENASE, MITOCHONDRIAL-RELATED"/>
    <property type="match status" value="1"/>
</dbReference>
<dbReference type="SUPFAM" id="SSF56645">
    <property type="entry name" value="Acyl-CoA dehydrogenase NM domain-like"/>
    <property type="match status" value="1"/>
</dbReference>
<dbReference type="InterPro" id="IPR009100">
    <property type="entry name" value="AcylCoA_DH/oxidase_NM_dom_sf"/>
</dbReference>
<keyword evidence="1" id="KW-0560">Oxidoreductase</keyword>
<sequence length="384" mass="40912">MRSRVAAVRPVLRNQARAVDASAAFPVAGLTALRESGLLGLLVPARYGGLGGDLTDLVRVAADLAADCLSTAMIWAMHGQQVAALVAYATPELRAELLPRVAAGEVYLASVTSERGKGGHLLTAEAALHRDGDLLRVERDAPIVTGGRHADGFLITMRDGPQAPRSAVSLVYADRTALDVRASGSWNPMGMRGTHSGALRLTGTVPLANLVGAPGGFRTVAVSTFAPVGHLAWSACWLGAARAAYGTVLHLLRSNAGRRQFDIRSDLLRVRLARVRLDLDTTAALLARCLRDVRDAGDLTAPAVQLRLNGLKVHAAERSFAVVDTLVELTGLRHGYLRDAPLALERVFRDLRSASLNYGNDRLLLANGALTLLDRGVDLGEERW</sequence>
<dbReference type="InterPro" id="IPR013107">
    <property type="entry name" value="Acyl-CoA_DH_C"/>
</dbReference>
<dbReference type="EMBL" id="WVUH01000003">
    <property type="protein sequence ID" value="MBO4204630.1"/>
    <property type="molecule type" value="Genomic_DNA"/>
</dbReference>
<proteinExistence type="predicted"/>
<protein>
    <submittedName>
        <fullName evidence="4">Acyl-CoA dehydrogenase</fullName>
    </submittedName>
</protein>
<reference evidence="4 5" key="1">
    <citation type="submission" date="2019-12" db="EMBL/GenBank/DDBJ databases">
        <title>Whole genome sequencing of endophytic Actinobacterium Micromonospora sp. MPMI6T.</title>
        <authorList>
            <person name="Evv R."/>
            <person name="Podile A.R."/>
        </authorList>
    </citation>
    <scope>NUCLEOTIDE SEQUENCE [LARGE SCALE GENOMIC DNA]</scope>
    <source>
        <strain evidence="4 5">MPMI6</strain>
    </source>
</reference>
<dbReference type="PIRSF" id="PIRSF016578">
    <property type="entry name" value="HsaA"/>
    <property type="match status" value="1"/>
</dbReference>
<evidence type="ECO:0000313" key="5">
    <source>
        <dbReference type="Proteomes" id="UP000823521"/>
    </source>
</evidence>
<evidence type="ECO:0000259" key="3">
    <source>
        <dbReference type="Pfam" id="PF08028"/>
    </source>
</evidence>
<dbReference type="InterPro" id="IPR046373">
    <property type="entry name" value="Acyl-CoA_Oxase/DH_mid-dom_sf"/>
</dbReference>
<feature type="domain" description="Acyl-CoA dehydrogenase C-terminal" evidence="3">
    <location>
        <begin position="233"/>
        <end position="354"/>
    </location>
</feature>
<evidence type="ECO:0000256" key="1">
    <source>
        <dbReference type="ARBA" id="ARBA00023002"/>
    </source>
</evidence>
<gene>
    <name evidence="4" type="ORF">GSF22_01180</name>
</gene>
<dbReference type="Pfam" id="PF02771">
    <property type="entry name" value="Acyl-CoA_dh_N"/>
    <property type="match status" value="1"/>
</dbReference>
<dbReference type="InterPro" id="IPR013786">
    <property type="entry name" value="AcylCoA_DH/ox_N"/>
</dbReference>
<dbReference type="InterPro" id="IPR037069">
    <property type="entry name" value="AcylCoA_DH/ox_N_sf"/>
</dbReference>
<dbReference type="PANTHER" id="PTHR43884">
    <property type="entry name" value="ACYL-COA DEHYDROGENASE"/>
    <property type="match status" value="1"/>
</dbReference>
<feature type="domain" description="Acyl-CoA dehydrogenase/oxidase N-terminal" evidence="2">
    <location>
        <begin position="11"/>
        <end position="105"/>
    </location>
</feature>
<dbReference type="Pfam" id="PF08028">
    <property type="entry name" value="Acyl-CoA_dh_2"/>
    <property type="match status" value="1"/>
</dbReference>
<evidence type="ECO:0000259" key="2">
    <source>
        <dbReference type="Pfam" id="PF02771"/>
    </source>
</evidence>
<evidence type="ECO:0000313" key="4">
    <source>
        <dbReference type="EMBL" id="MBO4204630.1"/>
    </source>
</evidence>
<dbReference type="Gene3D" id="1.20.140.10">
    <property type="entry name" value="Butyryl-CoA Dehydrogenase, subunit A, domain 3"/>
    <property type="match status" value="1"/>
</dbReference>